<evidence type="ECO:0000256" key="2">
    <source>
        <dbReference type="ARBA" id="ARBA00010989"/>
    </source>
</evidence>
<keyword evidence="4" id="KW-0274">FAD</keyword>
<organism evidence="7 8">
    <name type="scientific">Lophiostoma macrostomum CBS 122681</name>
    <dbReference type="NCBI Taxonomy" id="1314788"/>
    <lineage>
        <taxon>Eukaryota</taxon>
        <taxon>Fungi</taxon>
        <taxon>Dikarya</taxon>
        <taxon>Ascomycota</taxon>
        <taxon>Pezizomycotina</taxon>
        <taxon>Dothideomycetes</taxon>
        <taxon>Pleosporomycetidae</taxon>
        <taxon>Pleosporales</taxon>
        <taxon>Lophiostomataceae</taxon>
        <taxon>Lophiostoma</taxon>
    </lineage>
</organism>
<dbReference type="InterPro" id="IPR006076">
    <property type="entry name" value="FAD-dep_OxRdtase"/>
</dbReference>
<evidence type="ECO:0000256" key="5">
    <source>
        <dbReference type="ARBA" id="ARBA00023002"/>
    </source>
</evidence>
<dbReference type="Pfam" id="PF01266">
    <property type="entry name" value="DAO"/>
    <property type="match status" value="1"/>
</dbReference>
<dbReference type="AlphaFoldDB" id="A0A6A6TL48"/>
<name>A0A6A6TL48_9PLEO</name>
<dbReference type="InterPro" id="IPR036188">
    <property type="entry name" value="FAD/NAD-bd_sf"/>
</dbReference>
<dbReference type="GO" id="GO:0008115">
    <property type="term" value="F:sarcosine oxidase activity"/>
    <property type="evidence" value="ECO:0007669"/>
    <property type="project" value="TreeGrafter"/>
</dbReference>
<evidence type="ECO:0000259" key="6">
    <source>
        <dbReference type="Pfam" id="PF01266"/>
    </source>
</evidence>
<protein>
    <submittedName>
        <fullName evidence="7">Sarcosine oxidase</fullName>
    </submittedName>
</protein>
<dbReference type="EMBL" id="MU004299">
    <property type="protein sequence ID" value="KAF2660570.1"/>
    <property type="molecule type" value="Genomic_DNA"/>
</dbReference>
<evidence type="ECO:0000256" key="4">
    <source>
        <dbReference type="ARBA" id="ARBA00022827"/>
    </source>
</evidence>
<comment type="similarity">
    <text evidence="2">Belongs to the MSOX/MTOX family.</text>
</comment>
<evidence type="ECO:0000256" key="1">
    <source>
        <dbReference type="ARBA" id="ARBA00001974"/>
    </source>
</evidence>
<dbReference type="SUPFAM" id="SSF51905">
    <property type="entry name" value="FAD/NAD(P)-binding domain"/>
    <property type="match status" value="1"/>
</dbReference>
<proteinExistence type="inferred from homology"/>
<keyword evidence="3" id="KW-0285">Flavoprotein</keyword>
<keyword evidence="5" id="KW-0560">Oxidoreductase</keyword>
<dbReference type="OrthoDB" id="2219495at2759"/>
<evidence type="ECO:0000313" key="7">
    <source>
        <dbReference type="EMBL" id="KAF2660570.1"/>
    </source>
</evidence>
<accession>A0A6A6TL48</accession>
<reference evidence="7" key="1">
    <citation type="journal article" date="2020" name="Stud. Mycol.">
        <title>101 Dothideomycetes genomes: a test case for predicting lifestyles and emergence of pathogens.</title>
        <authorList>
            <person name="Haridas S."/>
            <person name="Albert R."/>
            <person name="Binder M."/>
            <person name="Bloem J."/>
            <person name="Labutti K."/>
            <person name="Salamov A."/>
            <person name="Andreopoulos B."/>
            <person name="Baker S."/>
            <person name="Barry K."/>
            <person name="Bills G."/>
            <person name="Bluhm B."/>
            <person name="Cannon C."/>
            <person name="Castanera R."/>
            <person name="Culley D."/>
            <person name="Daum C."/>
            <person name="Ezra D."/>
            <person name="Gonzalez J."/>
            <person name="Henrissat B."/>
            <person name="Kuo A."/>
            <person name="Liang C."/>
            <person name="Lipzen A."/>
            <person name="Lutzoni F."/>
            <person name="Magnuson J."/>
            <person name="Mondo S."/>
            <person name="Nolan M."/>
            <person name="Ohm R."/>
            <person name="Pangilinan J."/>
            <person name="Park H.-J."/>
            <person name="Ramirez L."/>
            <person name="Alfaro M."/>
            <person name="Sun H."/>
            <person name="Tritt A."/>
            <person name="Yoshinaga Y."/>
            <person name="Zwiers L.-H."/>
            <person name="Turgeon B."/>
            <person name="Goodwin S."/>
            <person name="Spatafora J."/>
            <person name="Crous P."/>
            <person name="Grigoriev I."/>
        </authorList>
    </citation>
    <scope>NUCLEOTIDE SEQUENCE</scope>
    <source>
        <strain evidence="7">CBS 122681</strain>
    </source>
</reference>
<dbReference type="InterPro" id="IPR045170">
    <property type="entry name" value="MTOX"/>
</dbReference>
<dbReference type="GO" id="GO:0050660">
    <property type="term" value="F:flavin adenine dinucleotide binding"/>
    <property type="evidence" value="ECO:0007669"/>
    <property type="project" value="InterPro"/>
</dbReference>
<evidence type="ECO:0000256" key="3">
    <source>
        <dbReference type="ARBA" id="ARBA00022630"/>
    </source>
</evidence>
<dbReference type="Proteomes" id="UP000799324">
    <property type="component" value="Unassembled WGS sequence"/>
</dbReference>
<gene>
    <name evidence="7" type="ORF">K491DRAFT_711767</name>
</gene>
<comment type="cofactor">
    <cofactor evidence="1">
        <name>FAD</name>
        <dbReference type="ChEBI" id="CHEBI:57692"/>
    </cofactor>
</comment>
<dbReference type="PANTHER" id="PTHR10961:SF46">
    <property type="entry name" value="PEROXISOMAL SARCOSINE OXIDASE"/>
    <property type="match status" value="1"/>
</dbReference>
<keyword evidence="8" id="KW-1185">Reference proteome</keyword>
<dbReference type="Gene3D" id="3.30.9.10">
    <property type="entry name" value="D-Amino Acid Oxidase, subunit A, domain 2"/>
    <property type="match status" value="1"/>
</dbReference>
<sequence>MASAESPQIPSSILIIGSGVFGLTTAWSLCKNPLFKDTKITLVDRQPFPAPDSSSIDTSRIVRPDYASPPYTRLATTAQNLWRKSFAPEHYYENGLCITASGPEQQYVSSALWNVKSLGTDRVETLNTPSDIARVCSLEQNGYGDTPERPGGGTMGYVNWSSGWADAEGAMRWLYTQVTSHERVHFITGTVTQLAIDHSTNTVTGAHLRNSSTPTLSADLTLLAAGAWSPALLDLRGICKATGQALVYLPISASEQEKLGNKPTLLNLSTGLFIIPPSHNLLKIARHGHGYTNPTTIPHPETAERNRITVSLPPPYTPTNAPAVPAEGQKACRHFLAAVHPSLAKPSRPFTKSRICWYTDTRSGDFLIDYHPKYKGLFVATGGSGHAFKFAPVIGDAILDCMLGNTPEDFKGKWNWPSTRVPEELWEGDGSRGGPTGMVLAEEAAKGVSRL</sequence>
<dbReference type="GO" id="GO:0004657">
    <property type="term" value="F:proline dehydrogenase activity"/>
    <property type="evidence" value="ECO:0007669"/>
    <property type="project" value="TreeGrafter"/>
</dbReference>
<dbReference type="GO" id="GO:0050031">
    <property type="term" value="F:L-pipecolate oxidase activity"/>
    <property type="evidence" value="ECO:0007669"/>
    <property type="project" value="TreeGrafter"/>
</dbReference>
<dbReference type="PANTHER" id="PTHR10961">
    <property type="entry name" value="PEROXISOMAL SARCOSINE OXIDASE"/>
    <property type="match status" value="1"/>
</dbReference>
<feature type="domain" description="FAD dependent oxidoreductase" evidence="6">
    <location>
        <begin position="13"/>
        <end position="398"/>
    </location>
</feature>
<evidence type="ECO:0000313" key="8">
    <source>
        <dbReference type="Proteomes" id="UP000799324"/>
    </source>
</evidence>
<dbReference type="Gene3D" id="3.50.50.60">
    <property type="entry name" value="FAD/NAD(P)-binding domain"/>
    <property type="match status" value="1"/>
</dbReference>